<reference evidence="18 19" key="1">
    <citation type="submission" date="2018-08" db="EMBL/GenBank/DDBJ databases">
        <title>A genome reference for cultivated species of the human gut microbiota.</title>
        <authorList>
            <person name="Zou Y."/>
            <person name="Xue W."/>
            <person name="Luo G."/>
        </authorList>
    </citation>
    <scope>NUCLEOTIDE SEQUENCE [LARGE SCALE GENOMIC DNA]</scope>
    <source>
        <strain evidence="18 19">AF24-29</strain>
    </source>
</reference>
<dbReference type="PROSITE" id="PS51257">
    <property type="entry name" value="PROKAR_LIPOPROTEIN"/>
    <property type="match status" value="1"/>
</dbReference>
<comment type="caution">
    <text evidence="18">The sequence shown here is derived from an EMBL/GenBank/DDBJ whole genome shotgun (WGS) entry which is preliminary data.</text>
</comment>
<organism evidence="18 19">
    <name type="scientific">Holdemania filiformis</name>
    <dbReference type="NCBI Taxonomy" id="61171"/>
    <lineage>
        <taxon>Bacteria</taxon>
        <taxon>Bacillati</taxon>
        <taxon>Bacillota</taxon>
        <taxon>Erysipelotrichia</taxon>
        <taxon>Erysipelotrichales</taxon>
        <taxon>Erysipelotrichaceae</taxon>
        <taxon>Holdemania</taxon>
    </lineage>
</organism>
<dbReference type="PRINTS" id="PR00344">
    <property type="entry name" value="BCTRLSENSOR"/>
</dbReference>
<dbReference type="SUPFAM" id="SSF55874">
    <property type="entry name" value="ATPase domain of HSP90 chaperone/DNA topoisomerase II/histidine kinase"/>
    <property type="match status" value="1"/>
</dbReference>
<keyword evidence="8" id="KW-0547">Nucleotide-binding</keyword>
<dbReference type="SMART" id="SM00304">
    <property type="entry name" value="HAMP"/>
    <property type="match status" value="1"/>
</dbReference>
<feature type="domain" description="HAMP" evidence="17">
    <location>
        <begin position="142"/>
        <end position="194"/>
    </location>
</feature>
<keyword evidence="10" id="KW-0067">ATP-binding</keyword>
<dbReference type="SUPFAM" id="SSF47384">
    <property type="entry name" value="Homodimeric domain of signal transducing histidine kinase"/>
    <property type="match status" value="1"/>
</dbReference>
<keyword evidence="7 15" id="KW-0812">Transmembrane</keyword>
<evidence type="ECO:0000256" key="2">
    <source>
        <dbReference type="ARBA" id="ARBA00004651"/>
    </source>
</evidence>
<dbReference type="InterPro" id="IPR003660">
    <property type="entry name" value="HAMP_dom"/>
</dbReference>
<keyword evidence="9" id="KW-0418">Kinase</keyword>
<dbReference type="GO" id="GO:0005524">
    <property type="term" value="F:ATP binding"/>
    <property type="evidence" value="ECO:0007669"/>
    <property type="project" value="UniProtKB-KW"/>
</dbReference>
<protein>
    <recommendedName>
        <fullName evidence="3">histidine kinase</fullName>
        <ecNumber evidence="3">2.7.13.3</ecNumber>
    </recommendedName>
</protein>
<evidence type="ECO:0000256" key="3">
    <source>
        <dbReference type="ARBA" id="ARBA00012438"/>
    </source>
</evidence>
<dbReference type="PANTHER" id="PTHR45528:SF1">
    <property type="entry name" value="SENSOR HISTIDINE KINASE CPXA"/>
    <property type="match status" value="1"/>
</dbReference>
<evidence type="ECO:0000256" key="7">
    <source>
        <dbReference type="ARBA" id="ARBA00022692"/>
    </source>
</evidence>
<keyword evidence="12" id="KW-0902">Two-component regulatory system</keyword>
<keyword evidence="4" id="KW-1003">Cell membrane</keyword>
<dbReference type="GO" id="GO:0005886">
    <property type="term" value="C:plasma membrane"/>
    <property type="evidence" value="ECO:0007669"/>
    <property type="project" value="UniProtKB-SubCell"/>
</dbReference>
<dbReference type="PANTHER" id="PTHR45528">
    <property type="entry name" value="SENSOR HISTIDINE KINASE CPXA"/>
    <property type="match status" value="1"/>
</dbReference>
<evidence type="ECO:0000256" key="6">
    <source>
        <dbReference type="ARBA" id="ARBA00022679"/>
    </source>
</evidence>
<dbReference type="Pfam" id="PF00672">
    <property type="entry name" value="HAMP"/>
    <property type="match status" value="1"/>
</dbReference>
<evidence type="ECO:0000256" key="5">
    <source>
        <dbReference type="ARBA" id="ARBA00022553"/>
    </source>
</evidence>
<gene>
    <name evidence="18" type="ORF">DWY25_14770</name>
</gene>
<dbReference type="GeneID" id="83016663"/>
<dbReference type="PROSITE" id="PS50109">
    <property type="entry name" value="HIS_KIN"/>
    <property type="match status" value="1"/>
</dbReference>
<dbReference type="InterPro" id="IPR050398">
    <property type="entry name" value="HssS/ArlS-like"/>
</dbReference>
<dbReference type="EMBL" id="QRUP01000023">
    <property type="protein sequence ID" value="RGR69560.1"/>
    <property type="molecule type" value="Genomic_DNA"/>
</dbReference>
<accession>A0A412FN27</accession>
<feature type="domain" description="Histidine kinase" evidence="16">
    <location>
        <begin position="202"/>
        <end position="412"/>
    </location>
</feature>
<evidence type="ECO:0000256" key="14">
    <source>
        <dbReference type="SAM" id="Coils"/>
    </source>
</evidence>
<dbReference type="InterPro" id="IPR036097">
    <property type="entry name" value="HisK_dim/P_sf"/>
</dbReference>
<proteinExistence type="predicted"/>
<dbReference type="Proteomes" id="UP000284178">
    <property type="component" value="Unassembled WGS sequence"/>
</dbReference>
<dbReference type="SMART" id="SM00387">
    <property type="entry name" value="HATPase_c"/>
    <property type="match status" value="1"/>
</dbReference>
<evidence type="ECO:0000259" key="17">
    <source>
        <dbReference type="PROSITE" id="PS50885"/>
    </source>
</evidence>
<evidence type="ECO:0000313" key="19">
    <source>
        <dbReference type="Proteomes" id="UP000284178"/>
    </source>
</evidence>
<dbReference type="Gene3D" id="6.10.340.10">
    <property type="match status" value="1"/>
</dbReference>
<dbReference type="Gene3D" id="3.30.565.10">
    <property type="entry name" value="Histidine kinase-like ATPase, C-terminal domain"/>
    <property type="match status" value="1"/>
</dbReference>
<dbReference type="InterPro" id="IPR003661">
    <property type="entry name" value="HisK_dim/P_dom"/>
</dbReference>
<dbReference type="PROSITE" id="PS50885">
    <property type="entry name" value="HAMP"/>
    <property type="match status" value="1"/>
</dbReference>
<name>A0A412FN27_9FIRM</name>
<dbReference type="CDD" id="cd06225">
    <property type="entry name" value="HAMP"/>
    <property type="match status" value="1"/>
</dbReference>
<dbReference type="Pfam" id="PF00512">
    <property type="entry name" value="HisKA"/>
    <property type="match status" value="1"/>
</dbReference>
<dbReference type="Gene3D" id="1.10.287.130">
    <property type="match status" value="1"/>
</dbReference>
<feature type="coiled-coil region" evidence="14">
    <location>
        <begin position="229"/>
        <end position="256"/>
    </location>
</feature>
<dbReference type="InterPro" id="IPR003594">
    <property type="entry name" value="HATPase_dom"/>
</dbReference>
<evidence type="ECO:0000259" key="16">
    <source>
        <dbReference type="PROSITE" id="PS50109"/>
    </source>
</evidence>
<evidence type="ECO:0000313" key="18">
    <source>
        <dbReference type="EMBL" id="RGR69560.1"/>
    </source>
</evidence>
<evidence type="ECO:0000256" key="12">
    <source>
        <dbReference type="ARBA" id="ARBA00023012"/>
    </source>
</evidence>
<comment type="subcellular location">
    <subcellularLocation>
        <location evidence="2">Cell membrane</location>
        <topology evidence="2">Multi-pass membrane protein</topology>
    </subcellularLocation>
</comment>
<dbReference type="InterPro" id="IPR005467">
    <property type="entry name" value="His_kinase_dom"/>
</dbReference>
<evidence type="ECO:0000256" key="9">
    <source>
        <dbReference type="ARBA" id="ARBA00022777"/>
    </source>
</evidence>
<evidence type="ECO:0000256" key="1">
    <source>
        <dbReference type="ARBA" id="ARBA00000085"/>
    </source>
</evidence>
<comment type="catalytic activity">
    <reaction evidence="1">
        <text>ATP + protein L-histidine = ADP + protein N-phospho-L-histidine.</text>
        <dbReference type="EC" id="2.7.13.3"/>
    </reaction>
</comment>
<dbReference type="EC" id="2.7.13.3" evidence="3"/>
<dbReference type="SMART" id="SM00388">
    <property type="entry name" value="HisKA"/>
    <property type="match status" value="1"/>
</dbReference>
<keyword evidence="11 15" id="KW-1133">Transmembrane helix</keyword>
<evidence type="ECO:0000256" key="8">
    <source>
        <dbReference type="ARBA" id="ARBA00022741"/>
    </source>
</evidence>
<dbReference type="InterPro" id="IPR004358">
    <property type="entry name" value="Sig_transdc_His_kin-like_C"/>
</dbReference>
<evidence type="ECO:0000256" key="15">
    <source>
        <dbReference type="SAM" id="Phobius"/>
    </source>
</evidence>
<keyword evidence="19" id="KW-1185">Reference proteome</keyword>
<evidence type="ECO:0000256" key="10">
    <source>
        <dbReference type="ARBA" id="ARBA00022840"/>
    </source>
</evidence>
<dbReference type="CDD" id="cd00082">
    <property type="entry name" value="HisKA"/>
    <property type="match status" value="1"/>
</dbReference>
<dbReference type="GO" id="GO:0000155">
    <property type="term" value="F:phosphorelay sensor kinase activity"/>
    <property type="evidence" value="ECO:0007669"/>
    <property type="project" value="InterPro"/>
</dbReference>
<dbReference type="RefSeq" id="WP_117895881.1">
    <property type="nucleotide sequence ID" value="NZ_CABJCV010000023.1"/>
</dbReference>
<dbReference type="InterPro" id="IPR036890">
    <property type="entry name" value="HATPase_C_sf"/>
</dbReference>
<dbReference type="SUPFAM" id="SSF158472">
    <property type="entry name" value="HAMP domain-like"/>
    <property type="match status" value="1"/>
</dbReference>
<sequence length="412" mass="45843">MKKLSLQVKITLLCTAILTAACVLLTVSSVLFSSRGLVGVAEQATMVITDYAVSFKDAYSVLPAQTLDPESMSDADMEKIEVDQIIINSKLAELEEGKVPEQVEQSMVAITTAANDQIQVQVVGLMVAIILLGTLGIYLTVSRLTRPLRQLSTSIGALDEGKLSVRLEEDGIREVAELSHSLNQMIGRLDEAFERQKRFTADAAHELKTPLASIQVNLDSLRQDEEYTAEEAAEVLEVTQRNIRRLNQLAENLLQLNSTQVIEQRQRCSVHDCLCTIIEELDPRIQQKQLTVELAETYPCLDTDPTLLLRCLYNCVENAVKYTPEHSTIRIDLNKTEKQLQIVIANPSEPISDSQCTQLFQPFYRLDASRSRKLGGSGLGLAITQEIVTRLGGTIQAVWQEGEFQIQIRFPV</sequence>
<evidence type="ECO:0000256" key="11">
    <source>
        <dbReference type="ARBA" id="ARBA00022989"/>
    </source>
</evidence>
<keyword evidence="5" id="KW-0597">Phosphoprotein</keyword>
<dbReference type="AlphaFoldDB" id="A0A412FN27"/>
<keyword evidence="6" id="KW-0808">Transferase</keyword>
<evidence type="ECO:0000256" key="13">
    <source>
        <dbReference type="ARBA" id="ARBA00023136"/>
    </source>
</evidence>
<keyword evidence="14" id="KW-0175">Coiled coil</keyword>
<feature type="transmembrane region" description="Helical" evidence="15">
    <location>
        <begin position="122"/>
        <end position="141"/>
    </location>
</feature>
<keyword evidence="13 15" id="KW-0472">Membrane</keyword>
<dbReference type="Pfam" id="PF02518">
    <property type="entry name" value="HATPase_c"/>
    <property type="match status" value="1"/>
</dbReference>
<evidence type="ECO:0000256" key="4">
    <source>
        <dbReference type="ARBA" id="ARBA00022475"/>
    </source>
</evidence>